<evidence type="ECO:0000256" key="3">
    <source>
        <dbReference type="ARBA" id="ARBA00023237"/>
    </source>
</evidence>
<dbReference type="Proteomes" id="UP001320898">
    <property type="component" value="Unassembled WGS sequence"/>
</dbReference>
<proteinExistence type="predicted"/>
<sequence>MRHPESERFPTRATLRGRLLIGAALCAAVVGLSACTTFTTVQRHGYIVSQDQLDQVPVGSSKEQVDFVLGTPSTTATFGNEVYYYISQTTETTAFLAPKTTDQGILAVYFDEDRRVERFANYGLEDGRVVDFIARKTPTTGAEASFLKQIFSSAVGEEIE</sequence>
<organism evidence="5 6">
    <name type="scientific">Microbaculum marinisediminis</name>
    <dbReference type="NCBI Taxonomy" id="2931392"/>
    <lineage>
        <taxon>Bacteria</taxon>
        <taxon>Pseudomonadati</taxon>
        <taxon>Pseudomonadota</taxon>
        <taxon>Alphaproteobacteria</taxon>
        <taxon>Hyphomicrobiales</taxon>
        <taxon>Tepidamorphaceae</taxon>
        <taxon>Microbaculum</taxon>
    </lineage>
</organism>
<reference evidence="5 6" key="1">
    <citation type="submission" date="2022-04" db="EMBL/GenBank/DDBJ databases">
        <authorList>
            <person name="Ye Y.-Q."/>
            <person name="Du Z.-J."/>
        </authorList>
    </citation>
    <scope>NUCLEOTIDE SEQUENCE [LARGE SCALE GENOMIC DNA]</scope>
    <source>
        <strain evidence="5 6">A6E488</strain>
    </source>
</reference>
<keyword evidence="6" id="KW-1185">Reference proteome</keyword>
<evidence type="ECO:0000259" key="4">
    <source>
        <dbReference type="Pfam" id="PF04355"/>
    </source>
</evidence>
<dbReference type="InterPro" id="IPR037873">
    <property type="entry name" value="BamE-like"/>
</dbReference>
<dbReference type="PROSITE" id="PS51257">
    <property type="entry name" value="PROKAR_LIPOPROTEIN"/>
    <property type="match status" value="1"/>
</dbReference>
<name>A0AAW5QZQ7_9HYPH</name>
<keyword evidence="1" id="KW-0732">Signal</keyword>
<dbReference type="InterPro" id="IPR007450">
    <property type="entry name" value="BamE_dom"/>
</dbReference>
<dbReference type="GO" id="GO:0043165">
    <property type="term" value="P:Gram-negative-bacterium-type cell outer membrane assembly"/>
    <property type="evidence" value="ECO:0007669"/>
    <property type="project" value="TreeGrafter"/>
</dbReference>
<dbReference type="PANTHER" id="PTHR37482:SF1">
    <property type="entry name" value="OUTER MEMBRANE PROTEIN ASSEMBLY FACTOR BAME"/>
    <property type="match status" value="1"/>
</dbReference>
<dbReference type="EMBL" id="JALIDZ010000006">
    <property type="protein sequence ID" value="MCT8973044.1"/>
    <property type="molecule type" value="Genomic_DNA"/>
</dbReference>
<dbReference type="RefSeq" id="WP_261616627.1">
    <property type="nucleotide sequence ID" value="NZ_JALIDZ010000006.1"/>
</dbReference>
<protein>
    <submittedName>
        <fullName evidence="5">Outer membrane protein assembly factor BamE</fullName>
    </submittedName>
</protein>
<dbReference type="Gene3D" id="3.30.1450.10">
    <property type="match status" value="1"/>
</dbReference>
<keyword evidence="2" id="KW-0472">Membrane</keyword>
<dbReference type="GO" id="GO:0030674">
    <property type="term" value="F:protein-macromolecule adaptor activity"/>
    <property type="evidence" value="ECO:0007669"/>
    <property type="project" value="TreeGrafter"/>
</dbReference>
<comment type="caution">
    <text evidence="5">The sequence shown here is derived from an EMBL/GenBank/DDBJ whole genome shotgun (WGS) entry which is preliminary data.</text>
</comment>
<dbReference type="GO" id="GO:0051205">
    <property type="term" value="P:protein insertion into membrane"/>
    <property type="evidence" value="ECO:0007669"/>
    <property type="project" value="TreeGrafter"/>
</dbReference>
<evidence type="ECO:0000313" key="6">
    <source>
        <dbReference type="Proteomes" id="UP001320898"/>
    </source>
</evidence>
<dbReference type="PANTHER" id="PTHR37482">
    <property type="entry name" value="OUTER MEMBRANE PROTEIN ASSEMBLY FACTOR BAME"/>
    <property type="match status" value="1"/>
</dbReference>
<evidence type="ECO:0000313" key="5">
    <source>
        <dbReference type="EMBL" id="MCT8973044.1"/>
    </source>
</evidence>
<evidence type="ECO:0000256" key="1">
    <source>
        <dbReference type="ARBA" id="ARBA00022729"/>
    </source>
</evidence>
<accession>A0AAW5QZQ7</accession>
<dbReference type="AlphaFoldDB" id="A0AAW5QZQ7"/>
<dbReference type="Pfam" id="PF04355">
    <property type="entry name" value="BamE"/>
    <property type="match status" value="1"/>
</dbReference>
<dbReference type="GO" id="GO:1990063">
    <property type="term" value="C:Bam protein complex"/>
    <property type="evidence" value="ECO:0007669"/>
    <property type="project" value="TreeGrafter"/>
</dbReference>
<gene>
    <name evidence="5" type="ORF">MUB46_14350</name>
</gene>
<feature type="domain" description="Outer membrane protein assembly factor BamE" evidence="4">
    <location>
        <begin position="45"/>
        <end position="118"/>
    </location>
</feature>
<evidence type="ECO:0000256" key="2">
    <source>
        <dbReference type="ARBA" id="ARBA00023136"/>
    </source>
</evidence>
<keyword evidence="3" id="KW-0998">Cell outer membrane</keyword>
<dbReference type="InterPro" id="IPR026592">
    <property type="entry name" value="BamE"/>
</dbReference>